<feature type="compositionally biased region" description="Acidic residues" evidence="1">
    <location>
        <begin position="166"/>
        <end position="175"/>
    </location>
</feature>
<gene>
    <name evidence="2" type="ORF">Goklo_024031</name>
</gene>
<comment type="caution">
    <text evidence="2">The sequence shown here is derived from an EMBL/GenBank/DDBJ whole genome shotgun (WGS) entry which is preliminary data.</text>
</comment>
<organism evidence="2 3">
    <name type="scientific">Gossypium klotzschianum</name>
    <dbReference type="NCBI Taxonomy" id="34286"/>
    <lineage>
        <taxon>Eukaryota</taxon>
        <taxon>Viridiplantae</taxon>
        <taxon>Streptophyta</taxon>
        <taxon>Embryophyta</taxon>
        <taxon>Tracheophyta</taxon>
        <taxon>Spermatophyta</taxon>
        <taxon>Magnoliopsida</taxon>
        <taxon>eudicotyledons</taxon>
        <taxon>Gunneridae</taxon>
        <taxon>Pentapetalae</taxon>
        <taxon>rosids</taxon>
        <taxon>malvids</taxon>
        <taxon>Malvales</taxon>
        <taxon>Malvaceae</taxon>
        <taxon>Malvoideae</taxon>
        <taxon>Gossypium</taxon>
    </lineage>
</organism>
<feature type="compositionally biased region" description="Basic and acidic residues" evidence="1">
    <location>
        <begin position="176"/>
        <end position="201"/>
    </location>
</feature>
<reference evidence="2 3" key="1">
    <citation type="journal article" date="2019" name="Genome Biol. Evol.">
        <title>Insights into the evolution of the New World diploid cottons (Gossypium, subgenus Houzingenia) based on genome sequencing.</title>
        <authorList>
            <person name="Grover C.E."/>
            <person name="Arick M.A. 2nd"/>
            <person name="Thrash A."/>
            <person name="Conover J.L."/>
            <person name="Sanders W.S."/>
            <person name="Peterson D.G."/>
            <person name="Frelichowski J.E."/>
            <person name="Scheffler J.A."/>
            <person name="Scheffler B.E."/>
            <person name="Wendel J.F."/>
        </authorList>
    </citation>
    <scope>NUCLEOTIDE SEQUENCE [LARGE SCALE GENOMIC DNA]</scope>
    <source>
        <strain evidence="2">57</strain>
        <tissue evidence="2">Leaf</tissue>
    </source>
</reference>
<name>A0A7J8W9R0_9ROSI</name>
<accession>A0A7J8W9R0</accession>
<dbReference type="Proteomes" id="UP000593573">
    <property type="component" value="Unassembled WGS sequence"/>
</dbReference>
<evidence type="ECO:0000256" key="1">
    <source>
        <dbReference type="SAM" id="MobiDB-lite"/>
    </source>
</evidence>
<feature type="compositionally biased region" description="Basic and acidic residues" evidence="1">
    <location>
        <begin position="155"/>
        <end position="165"/>
    </location>
</feature>
<protein>
    <submittedName>
        <fullName evidence="2">Uncharacterized protein</fullName>
    </submittedName>
</protein>
<keyword evidence="3" id="KW-1185">Reference proteome</keyword>
<dbReference type="EMBL" id="JABFAB010240697">
    <property type="protein sequence ID" value="MBA0671389.1"/>
    <property type="molecule type" value="Genomic_DNA"/>
</dbReference>
<evidence type="ECO:0000313" key="2">
    <source>
        <dbReference type="EMBL" id="MBA0671389.1"/>
    </source>
</evidence>
<dbReference type="AlphaFoldDB" id="A0A7J8W9R0"/>
<feature type="region of interest" description="Disordered" evidence="1">
    <location>
        <begin position="137"/>
        <end position="217"/>
    </location>
</feature>
<sequence length="217" mass="24471">MDVICRAGYHRMRLVKIFGHSEYVGRESAFDSVSDDENARIESSNVAVRVEDEILTHSQTIFLIRHNVLFGLHALVQSCRQVISTICGSDDILHPNTDVNVEPNVDASTVTDGDIDTDIDTVINPILMPKSMSMYSDDTRWEPKITPYSSMEEGDGNKDENKANDGDEDEDDGGDEDKHEGRGENEEDKDDSHDQVKEPHRYGRRKIFKRTAVVAMQ</sequence>
<proteinExistence type="predicted"/>
<evidence type="ECO:0000313" key="3">
    <source>
        <dbReference type="Proteomes" id="UP000593573"/>
    </source>
</evidence>